<dbReference type="InterPro" id="IPR050206">
    <property type="entry name" value="FtsK/SpoIIIE/SftA"/>
</dbReference>
<evidence type="ECO:0000256" key="10">
    <source>
        <dbReference type="ARBA" id="ARBA00023125"/>
    </source>
</evidence>
<keyword evidence="9 16" id="KW-1133">Transmembrane helix</keyword>
<dbReference type="SMART" id="SM00382">
    <property type="entry name" value="AAA"/>
    <property type="match status" value="1"/>
</dbReference>
<evidence type="ECO:0000256" key="16">
    <source>
        <dbReference type="SAM" id="Phobius"/>
    </source>
</evidence>
<keyword evidence="6 14" id="KW-0547">Nucleotide-binding</keyword>
<evidence type="ECO:0000256" key="2">
    <source>
        <dbReference type="ARBA" id="ARBA00006474"/>
    </source>
</evidence>
<dbReference type="SMART" id="SM00843">
    <property type="entry name" value="Ftsk_gamma"/>
    <property type="match status" value="1"/>
</dbReference>
<evidence type="ECO:0000256" key="7">
    <source>
        <dbReference type="ARBA" id="ARBA00022829"/>
    </source>
</evidence>
<comment type="similarity">
    <text evidence="2">Belongs to the FtsK/SpoIIIE/SftA family.</text>
</comment>
<dbReference type="Pfam" id="PF09397">
    <property type="entry name" value="FtsK_gamma"/>
    <property type="match status" value="1"/>
</dbReference>
<evidence type="ECO:0000259" key="17">
    <source>
        <dbReference type="PROSITE" id="PS50901"/>
    </source>
</evidence>
<dbReference type="InterPro" id="IPR036388">
    <property type="entry name" value="WH-like_DNA-bd_sf"/>
</dbReference>
<dbReference type="InterPro" id="IPR041027">
    <property type="entry name" value="FtsK_alpha"/>
</dbReference>
<evidence type="ECO:0000256" key="4">
    <source>
        <dbReference type="ARBA" id="ARBA00022618"/>
    </source>
</evidence>
<dbReference type="InterPro" id="IPR036390">
    <property type="entry name" value="WH_DNA-bd_sf"/>
</dbReference>
<sequence>MNREKTARQIAKEKISKDEQTLLNPETRRGIIIVLLFLVAILSILSFFDLAGSVGEFLKNILLVVFGWGAYLFPIILIAIGYLLIFPEKYSIKLSNYLGIFLLYLSFSGILHLFISQDKAVSAIGEGRGGGYFGLVVSLPLLKIMGIWATAVVLIALLFISLLIVFSTSLNRIIESGGVVGSILKKPKEFLLKLKEALSRSHKEEPTTVEESDRQLFNAKEVSTSPVLKESVSESSRSTAKKEEQLTIFPGKKKRTKIDIPLDLLEGSSTTPTSGDIKMNREKIERTLANFGIEVEMGETNVGPTVTQYTLKPAEGVKLSQIVTLQNDIALALAAHPIRIEAPIPGKSLVGIEVPNQKVAIVKLKEILESDSFKERKSDLTIALGKDVGGKAWTADLDAMPHLLIAGATGSGKSVCINTIIVSLLYQNSPDNLKFILIDPKRVEFTVYNGVPHLLTPVITEVDKTINALKWIVGEMDRRFRLLSEGGKRDIRSFNGELKERLPYIVVVIDELADLMSIATVQVETAIIRLAQMARAVGIHLVVATQRPSVDVITGLIKANITSRVAFTVASSIDSRTILDFSGSEKLLGRGDMLYVSAELSKPKRLQGAYVTEKEIERIVNFLKEKGKPEYQEEIITKQSSLGEAGNEFEAEEDETLLTEAKDVILKAQKASASFLQRRLRIGYARAARILDILEKRGIIGPGEGAKPREVYLQEGEESENNDGKDSYPEEDSNEDELLN</sequence>
<dbReference type="InterPro" id="IPR018541">
    <property type="entry name" value="Ftsk_gamma"/>
</dbReference>
<name>A0A2H0YW66_9BACT</name>
<dbReference type="PANTHER" id="PTHR22683">
    <property type="entry name" value="SPORULATION PROTEIN RELATED"/>
    <property type="match status" value="1"/>
</dbReference>
<evidence type="ECO:0000256" key="6">
    <source>
        <dbReference type="ARBA" id="ARBA00022741"/>
    </source>
</evidence>
<keyword evidence="5 16" id="KW-0812">Transmembrane</keyword>
<dbReference type="GO" id="GO:0007059">
    <property type="term" value="P:chromosome segregation"/>
    <property type="evidence" value="ECO:0007669"/>
    <property type="project" value="UniProtKB-KW"/>
</dbReference>
<dbReference type="PANTHER" id="PTHR22683:SF41">
    <property type="entry name" value="DNA TRANSLOCASE FTSK"/>
    <property type="match status" value="1"/>
</dbReference>
<keyword evidence="10" id="KW-0238">DNA-binding</keyword>
<dbReference type="EMBL" id="PEXU01000038">
    <property type="protein sequence ID" value="PIS42529.1"/>
    <property type="molecule type" value="Genomic_DNA"/>
</dbReference>
<evidence type="ECO:0000256" key="11">
    <source>
        <dbReference type="ARBA" id="ARBA00023136"/>
    </source>
</evidence>
<dbReference type="GO" id="GO:0051301">
    <property type="term" value="P:cell division"/>
    <property type="evidence" value="ECO:0007669"/>
    <property type="project" value="UniProtKB-KW"/>
</dbReference>
<evidence type="ECO:0000313" key="19">
    <source>
        <dbReference type="Proteomes" id="UP000231542"/>
    </source>
</evidence>
<feature type="binding site" evidence="14">
    <location>
        <begin position="407"/>
        <end position="414"/>
    </location>
    <ligand>
        <name>ATP</name>
        <dbReference type="ChEBI" id="CHEBI:30616"/>
    </ligand>
</feature>
<dbReference type="CDD" id="cd01127">
    <property type="entry name" value="TrwB_TraG_TraD_VirD4"/>
    <property type="match status" value="1"/>
</dbReference>
<feature type="transmembrane region" description="Helical" evidence="16">
    <location>
        <begin position="30"/>
        <end position="48"/>
    </location>
</feature>
<dbReference type="PROSITE" id="PS50901">
    <property type="entry name" value="FTSK"/>
    <property type="match status" value="1"/>
</dbReference>
<dbReference type="Pfam" id="PF13491">
    <property type="entry name" value="FtsK_4TM"/>
    <property type="match status" value="1"/>
</dbReference>
<keyword evidence="11 16" id="KW-0472">Membrane</keyword>
<reference evidence="18 19" key="1">
    <citation type="submission" date="2017-09" db="EMBL/GenBank/DDBJ databases">
        <title>Depth-based differentiation of microbial function through sediment-hosted aquifers and enrichment of novel symbionts in the deep terrestrial subsurface.</title>
        <authorList>
            <person name="Probst A.J."/>
            <person name="Ladd B."/>
            <person name="Jarett J.K."/>
            <person name="Geller-Mcgrath D.E."/>
            <person name="Sieber C.M."/>
            <person name="Emerson J.B."/>
            <person name="Anantharaman K."/>
            <person name="Thomas B.C."/>
            <person name="Malmstrom R."/>
            <person name="Stieglmeier M."/>
            <person name="Klingl A."/>
            <person name="Woyke T."/>
            <person name="Ryan C.M."/>
            <person name="Banfield J.F."/>
        </authorList>
    </citation>
    <scope>NUCLEOTIDE SEQUENCE [LARGE SCALE GENOMIC DNA]</scope>
    <source>
        <strain evidence="18">CG08_land_8_20_14_0_20_40_16</strain>
    </source>
</reference>
<evidence type="ECO:0000256" key="1">
    <source>
        <dbReference type="ARBA" id="ARBA00004651"/>
    </source>
</evidence>
<dbReference type="Pfam" id="PF17854">
    <property type="entry name" value="FtsK_alpha"/>
    <property type="match status" value="1"/>
</dbReference>
<keyword evidence="8 14" id="KW-0067">ATP-binding</keyword>
<keyword evidence="7" id="KW-0159">Chromosome partition</keyword>
<dbReference type="Gene3D" id="3.30.980.40">
    <property type="match status" value="1"/>
</dbReference>
<dbReference type="InterPro" id="IPR002543">
    <property type="entry name" value="FtsK_dom"/>
</dbReference>
<evidence type="ECO:0000256" key="5">
    <source>
        <dbReference type="ARBA" id="ARBA00022692"/>
    </source>
</evidence>
<dbReference type="Proteomes" id="UP000231542">
    <property type="component" value="Unassembled WGS sequence"/>
</dbReference>
<evidence type="ECO:0000256" key="12">
    <source>
        <dbReference type="ARBA" id="ARBA00023306"/>
    </source>
</evidence>
<dbReference type="GO" id="GO:0005524">
    <property type="term" value="F:ATP binding"/>
    <property type="evidence" value="ECO:0007669"/>
    <property type="project" value="UniProtKB-UniRule"/>
</dbReference>
<dbReference type="GO" id="GO:0003677">
    <property type="term" value="F:DNA binding"/>
    <property type="evidence" value="ECO:0007669"/>
    <property type="project" value="UniProtKB-KW"/>
</dbReference>
<evidence type="ECO:0000256" key="3">
    <source>
        <dbReference type="ARBA" id="ARBA00022475"/>
    </source>
</evidence>
<comment type="subcellular location">
    <subcellularLocation>
        <location evidence="1">Cell membrane</location>
        <topology evidence="1">Multi-pass membrane protein</topology>
    </subcellularLocation>
</comment>
<dbReference type="InterPro" id="IPR003593">
    <property type="entry name" value="AAA+_ATPase"/>
</dbReference>
<dbReference type="Gene3D" id="1.10.10.10">
    <property type="entry name" value="Winged helix-like DNA-binding domain superfamily/Winged helix DNA-binding domain"/>
    <property type="match status" value="1"/>
</dbReference>
<evidence type="ECO:0000256" key="13">
    <source>
        <dbReference type="ARBA" id="ARBA00025923"/>
    </source>
</evidence>
<keyword evidence="12" id="KW-0131">Cell cycle</keyword>
<feature type="transmembrane region" description="Helical" evidence="16">
    <location>
        <begin position="145"/>
        <end position="166"/>
    </location>
</feature>
<gene>
    <name evidence="18" type="ORF">COT24_03095</name>
</gene>
<dbReference type="Pfam" id="PF01580">
    <property type="entry name" value="FtsK_SpoIIIE"/>
    <property type="match status" value="1"/>
</dbReference>
<evidence type="ECO:0000313" key="18">
    <source>
        <dbReference type="EMBL" id="PIS42529.1"/>
    </source>
</evidence>
<feature type="transmembrane region" description="Helical" evidence="16">
    <location>
        <begin position="97"/>
        <end position="115"/>
    </location>
</feature>
<feature type="domain" description="FtsK" evidence="17">
    <location>
        <begin position="390"/>
        <end position="576"/>
    </location>
</feature>
<evidence type="ECO:0000256" key="14">
    <source>
        <dbReference type="PROSITE-ProRule" id="PRU00289"/>
    </source>
</evidence>
<feature type="transmembrane region" description="Helical" evidence="16">
    <location>
        <begin position="60"/>
        <end position="85"/>
    </location>
</feature>
<evidence type="ECO:0000256" key="8">
    <source>
        <dbReference type="ARBA" id="ARBA00022840"/>
    </source>
</evidence>
<feature type="region of interest" description="Disordered" evidence="15">
    <location>
        <begin position="700"/>
        <end position="740"/>
    </location>
</feature>
<dbReference type="Gene3D" id="3.40.50.300">
    <property type="entry name" value="P-loop containing nucleotide triphosphate hydrolases"/>
    <property type="match status" value="1"/>
</dbReference>
<dbReference type="AlphaFoldDB" id="A0A2H0YW66"/>
<dbReference type="SUPFAM" id="SSF52540">
    <property type="entry name" value="P-loop containing nucleoside triphosphate hydrolases"/>
    <property type="match status" value="1"/>
</dbReference>
<proteinExistence type="inferred from homology"/>
<protein>
    <submittedName>
        <fullName evidence="18">Cell division protein FtsK</fullName>
    </submittedName>
</protein>
<accession>A0A2H0YW66</accession>
<dbReference type="SUPFAM" id="SSF46785">
    <property type="entry name" value="Winged helix' DNA-binding domain"/>
    <property type="match status" value="1"/>
</dbReference>
<comment type="caution">
    <text evidence="18">The sequence shown here is derived from an EMBL/GenBank/DDBJ whole genome shotgun (WGS) entry which is preliminary data.</text>
</comment>
<keyword evidence="3" id="KW-1003">Cell membrane</keyword>
<feature type="compositionally biased region" description="Acidic residues" evidence="15">
    <location>
        <begin position="729"/>
        <end position="740"/>
    </location>
</feature>
<evidence type="ECO:0000256" key="9">
    <source>
        <dbReference type="ARBA" id="ARBA00022989"/>
    </source>
</evidence>
<organism evidence="18 19">
    <name type="scientific">Candidatus Kerfeldbacteria bacterium CG08_land_8_20_14_0_20_40_16</name>
    <dbReference type="NCBI Taxonomy" id="2014244"/>
    <lineage>
        <taxon>Bacteria</taxon>
        <taxon>Candidatus Kerfeldiibacteriota</taxon>
    </lineage>
</organism>
<evidence type="ECO:0000256" key="15">
    <source>
        <dbReference type="SAM" id="MobiDB-lite"/>
    </source>
</evidence>
<dbReference type="InterPro" id="IPR027417">
    <property type="entry name" value="P-loop_NTPase"/>
</dbReference>
<dbReference type="GO" id="GO:0005886">
    <property type="term" value="C:plasma membrane"/>
    <property type="evidence" value="ECO:0007669"/>
    <property type="project" value="UniProtKB-SubCell"/>
</dbReference>
<keyword evidence="4 18" id="KW-0132">Cell division</keyword>
<dbReference type="InterPro" id="IPR025199">
    <property type="entry name" value="FtsK_4TM"/>
</dbReference>
<comment type="subunit">
    <text evidence="13">Homohexamer. Forms a ring that surrounds DNA.</text>
</comment>